<dbReference type="Gene3D" id="3.90.850.10">
    <property type="entry name" value="Fumarylacetoacetase-like, C-terminal domain"/>
    <property type="match status" value="1"/>
</dbReference>
<protein>
    <submittedName>
        <fullName evidence="4">2-keto-4-pentenoate hydratase/2-oxohepta-3-ene-1,7-dioic acid hydratase in catechol pathway</fullName>
    </submittedName>
</protein>
<name>A0A7V9Z0Y1_9BACL</name>
<dbReference type="GO" id="GO:0018773">
    <property type="term" value="F:acetylpyruvate hydrolase activity"/>
    <property type="evidence" value="ECO:0007669"/>
    <property type="project" value="TreeGrafter"/>
</dbReference>
<dbReference type="InterPro" id="IPR011234">
    <property type="entry name" value="Fumarylacetoacetase-like_C"/>
</dbReference>
<comment type="caution">
    <text evidence="4">The sequence shown here is derived from an EMBL/GenBank/DDBJ whole genome shotgun (WGS) entry which is preliminary data.</text>
</comment>
<dbReference type="FunFam" id="3.90.850.10:FF:000010">
    <property type="entry name" value="FAA hydrolase family protein"/>
    <property type="match status" value="1"/>
</dbReference>
<dbReference type="AlphaFoldDB" id="A0A7V9Z0Y1"/>
<evidence type="ECO:0000313" key="5">
    <source>
        <dbReference type="Proteomes" id="UP000580891"/>
    </source>
</evidence>
<feature type="domain" description="Fumarylacetoacetase-like C-terminal" evidence="3">
    <location>
        <begin position="93"/>
        <end position="299"/>
    </location>
</feature>
<sequence length="301" mass="33384">MKFVTAEQNGNIFVGIADTDQKVVIHLQAAEHVMRGEVTLPFSLLECIALGEIFIEKACKIKQWAETHFSDAYIYPFSNIRLLAPIPRPTKNVFCVGKNYVEHALELGSDADIPEHIMLFSKVPTTVVGHEAVVLNHQHVTNELDYEGELAVVIGKKGKGIKKEEALDYVFGYTIVNDITARDLQERHKQFLLGKSLDTSCPMGPWIVHKSLIPNPNRLQIETKVNGETRQKANTEQFIFNIETIISTISQGMTLEPGDIIATGTPAGVGKGMKPPRFLKPGDVVEVTIEGIGTLRNEIEK</sequence>
<dbReference type="RefSeq" id="WP_181537856.1">
    <property type="nucleotide sequence ID" value="NZ_JACDUU010000005.1"/>
</dbReference>
<dbReference type="PANTHER" id="PTHR11820:SF7">
    <property type="entry name" value="ACYLPYRUVASE FAHD1, MITOCHONDRIAL"/>
    <property type="match status" value="1"/>
</dbReference>
<proteinExistence type="inferred from homology"/>
<dbReference type="InterPro" id="IPR036663">
    <property type="entry name" value="Fumarylacetoacetase_C_sf"/>
</dbReference>
<dbReference type="GO" id="GO:0046872">
    <property type="term" value="F:metal ion binding"/>
    <property type="evidence" value="ECO:0007669"/>
    <property type="project" value="UniProtKB-KW"/>
</dbReference>
<dbReference type="SUPFAM" id="SSF56529">
    <property type="entry name" value="FAH"/>
    <property type="match status" value="1"/>
</dbReference>
<dbReference type="Proteomes" id="UP000580891">
    <property type="component" value="Unassembled WGS sequence"/>
</dbReference>
<dbReference type="EMBL" id="JACDUU010000005">
    <property type="protein sequence ID" value="MBA2872058.1"/>
    <property type="molecule type" value="Genomic_DNA"/>
</dbReference>
<comment type="similarity">
    <text evidence="1">Belongs to the FAH family.</text>
</comment>
<reference evidence="4 5" key="1">
    <citation type="submission" date="2020-07" db="EMBL/GenBank/DDBJ databases">
        <title>Genomic Encyclopedia of Type Strains, Phase IV (KMG-IV): sequencing the most valuable type-strain genomes for metagenomic binning, comparative biology and taxonomic classification.</title>
        <authorList>
            <person name="Goeker M."/>
        </authorList>
    </citation>
    <scope>NUCLEOTIDE SEQUENCE [LARGE SCALE GENOMIC DNA]</scope>
    <source>
        <strain evidence="4 5">DSM 25220</strain>
    </source>
</reference>
<dbReference type="PANTHER" id="PTHR11820">
    <property type="entry name" value="ACYLPYRUVASE"/>
    <property type="match status" value="1"/>
</dbReference>
<keyword evidence="2" id="KW-0479">Metal-binding</keyword>
<evidence type="ECO:0000256" key="2">
    <source>
        <dbReference type="ARBA" id="ARBA00022723"/>
    </source>
</evidence>
<dbReference type="Pfam" id="PF01557">
    <property type="entry name" value="FAA_hydrolase"/>
    <property type="match status" value="1"/>
</dbReference>
<evidence type="ECO:0000256" key="1">
    <source>
        <dbReference type="ARBA" id="ARBA00010211"/>
    </source>
</evidence>
<organism evidence="4 5">
    <name type="scientific">[Anoxybacillus] calidus</name>
    <dbReference type="NCBI Taxonomy" id="575178"/>
    <lineage>
        <taxon>Bacteria</taxon>
        <taxon>Bacillati</taxon>
        <taxon>Bacillota</taxon>
        <taxon>Bacilli</taxon>
        <taxon>Bacillales</taxon>
        <taxon>Anoxybacillaceae</taxon>
        <taxon>Paranoxybacillus</taxon>
    </lineage>
</organism>
<keyword evidence="5" id="KW-1185">Reference proteome</keyword>
<accession>A0A7V9Z0Y1</accession>
<evidence type="ECO:0000259" key="3">
    <source>
        <dbReference type="Pfam" id="PF01557"/>
    </source>
</evidence>
<evidence type="ECO:0000313" key="4">
    <source>
        <dbReference type="EMBL" id="MBA2872058.1"/>
    </source>
</evidence>
<gene>
    <name evidence="4" type="ORF">HNQ85_002348</name>
</gene>